<sequence length="695" mass="81617">MKRNLLIILIFISANIFAQNERFEFLDYQLRKGDFDALNEVAEYFDSKTELNEYLGYHILKSNESNLAKRIVRENSLFLDYEIIIDSTTTSSDFKNFLKNNKKNITFSNLANAFLITPFDKRKTDFEIIEIMDFKWNKLKVKRTELFNLDWVRKNGIDSLVNSGNPLALLKTASILLKNRYRFDEYYDNEDVINLIQLLTKSQIAVPNESGELSYHLDKDFYEQSKINLVTFFANNYKQYKWDESISAFSNDKLNLKEIDKEKTLFEMLSSENDTIAQNSYISLTKLEPQRVIELSDQYRKAGISENYVLPQFSFRFLKQLVQLTNYSKENNIDFEGNDTLKNQIELLKTQLTFSERRQLEDQLINSLTLDNITAFEYWSLIYQKSWSLTYSAGRVLDKFYSKNWNELITNSKHLETYFLKSRLFDDLGIIGFCNNYLIKFLDSSQETEVSIQNLSSTNLKVQGQIEKALAIAKKKIEFKTKEKKTWNGNTFDRVDNFHKSFKKIKKLSDSLDVFEDEVLSILSRIKYSQIEKALKTVEELSLKDFTKYSFLDRDFGFSFIGDFKQSEVRKEFLVNYGKFSELDIHKHYLKNREIKITNVNEKLDFDKIYDILKYDIKTAFVGGGGSTKDNGVYAVIKVLEITFNTTLDFPDKLCSSDGMYACNSRSRAKEWMNYLEVNNHLIKEHNEPVSFAYE</sequence>
<reference evidence="1" key="1">
    <citation type="submission" date="2023-07" db="EMBL/GenBank/DDBJ databases">
        <title>Two novel species in the genus Flavivirga.</title>
        <authorList>
            <person name="Kwon K."/>
        </authorList>
    </citation>
    <scope>NUCLEOTIDE SEQUENCE</scope>
    <source>
        <strain evidence="1">KCTC 52353</strain>
    </source>
</reference>
<dbReference type="Proteomes" id="UP001176883">
    <property type="component" value="Unassembled WGS sequence"/>
</dbReference>
<protein>
    <submittedName>
        <fullName evidence="1">Uncharacterized protein</fullName>
    </submittedName>
</protein>
<gene>
    <name evidence="1" type="ORF">Q4Q35_07115</name>
</gene>
<evidence type="ECO:0000313" key="1">
    <source>
        <dbReference type="EMBL" id="MDO5969571.1"/>
    </source>
</evidence>
<organism evidence="1 2">
    <name type="scientific">Flavivirga aquimarina</name>
    <dbReference type="NCBI Taxonomy" id="2027862"/>
    <lineage>
        <taxon>Bacteria</taxon>
        <taxon>Pseudomonadati</taxon>
        <taxon>Bacteroidota</taxon>
        <taxon>Flavobacteriia</taxon>
        <taxon>Flavobacteriales</taxon>
        <taxon>Flavobacteriaceae</taxon>
        <taxon>Flavivirga</taxon>
    </lineage>
</organism>
<keyword evidence="2" id="KW-1185">Reference proteome</keyword>
<accession>A0ABT8W8Z9</accession>
<dbReference type="EMBL" id="JAUOEK010000077">
    <property type="protein sequence ID" value="MDO5969571.1"/>
    <property type="molecule type" value="Genomic_DNA"/>
</dbReference>
<name>A0ABT8W8Z9_9FLAO</name>
<evidence type="ECO:0000313" key="2">
    <source>
        <dbReference type="Proteomes" id="UP001176883"/>
    </source>
</evidence>
<comment type="caution">
    <text evidence="1">The sequence shown here is derived from an EMBL/GenBank/DDBJ whole genome shotgun (WGS) entry which is preliminary data.</text>
</comment>
<proteinExistence type="predicted"/>
<dbReference type="RefSeq" id="WP_303277266.1">
    <property type="nucleotide sequence ID" value="NZ_JAUOEK010000077.1"/>
</dbReference>